<feature type="transmembrane region" description="Helical" evidence="5">
    <location>
        <begin position="346"/>
        <end position="368"/>
    </location>
</feature>
<dbReference type="EMBL" id="JAWDGP010001944">
    <property type="protein sequence ID" value="KAK3786840.1"/>
    <property type="molecule type" value="Genomic_DNA"/>
</dbReference>
<keyword evidence="2 5" id="KW-0812">Transmembrane</keyword>
<evidence type="ECO:0000313" key="6">
    <source>
        <dbReference type="EMBL" id="KAK3786840.1"/>
    </source>
</evidence>
<keyword evidence="4 5" id="KW-0472">Membrane</keyword>
<feature type="transmembrane region" description="Helical" evidence="5">
    <location>
        <begin position="135"/>
        <end position="156"/>
    </location>
</feature>
<feature type="transmembrane region" description="Helical" evidence="5">
    <location>
        <begin position="472"/>
        <end position="492"/>
    </location>
</feature>
<dbReference type="AlphaFoldDB" id="A0AAE1DYC7"/>
<dbReference type="InterPro" id="IPR011701">
    <property type="entry name" value="MFS"/>
</dbReference>
<evidence type="ECO:0000256" key="1">
    <source>
        <dbReference type="ARBA" id="ARBA00004141"/>
    </source>
</evidence>
<feature type="transmembrane region" description="Helical" evidence="5">
    <location>
        <begin position="447"/>
        <end position="466"/>
    </location>
</feature>
<dbReference type="SUPFAM" id="SSF103473">
    <property type="entry name" value="MFS general substrate transporter"/>
    <property type="match status" value="1"/>
</dbReference>
<evidence type="ECO:0000256" key="2">
    <source>
        <dbReference type="ARBA" id="ARBA00022692"/>
    </source>
</evidence>
<dbReference type="GO" id="GO:0022857">
    <property type="term" value="F:transmembrane transporter activity"/>
    <property type="evidence" value="ECO:0007669"/>
    <property type="project" value="InterPro"/>
</dbReference>
<comment type="caution">
    <text evidence="6">The sequence shown here is derived from an EMBL/GenBank/DDBJ whole genome shotgun (WGS) entry which is preliminary data.</text>
</comment>
<dbReference type="Pfam" id="PF07690">
    <property type="entry name" value="MFS_1"/>
    <property type="match status" value="1"/>
</dbReference>
<accession>A0AAE1DYC7</accession>
<evidence type="ECO:0000313" key="7">
    <source>
        <dbReference type="Proteomes" id="UP001283361"/>
    </source>
</evidence>
<feature type="transmembrane region" description="Helical" evidence="5">
    <location>
        <begin position="201"/>
        <end position="223"/>
    </location>
</feature>
<dbReference type="GO" id="GO:0016020">
    <property type="term" value="C:membrane"/>
    <property type="evidence" value="ECO:0007669"/>
    <property type="project" value="UniProtKB-SubCell"/>
</dbReference>
<evidence type="ECO:0000256" key="3">
    <source>
        <dbReference type="ARBA" id="ARBA00022989"/>
    </source>
</evidence>
<organism evidence="6 7">
    <name type="scientific">Elysia crispata</name>
    <name type="common">lettuce slug</name>
    <dbReference type="NCBI Taxonomy" id="231223"/>
    <lineage>
        <taxon>Eukaryota</taxon>
        <taxon>Metazoa</taxon>
        <taxon>Spiralia</taxon>
        <taxon>Lophotrochozoa</taxon>
        <taxon>Mollusca</taxon>
        <taxon>Gastropoda</taxon>
        <taxon>Heterobranchia</taxon>
        <taxon>Euthyneura</taxon>
        <taxon>Panpulmonata</taxon>
        <taxon>Sacoglossa</taxon>
        <taxon>Placobranchoidea</taxon>
        <taxon>Plakobranchidae</taxon>
        <taxon>Elysia</taxon>
    </lineage>
</organism>
<feature type="transmembrane region" description="Helical" evidence="5">
    <location>
        <begin position="229"/>
        <end position="250"/>
    </location>
</feature>
<evidence type="ECO:0000256" key="5">
    <source>
        <dbReference type="SAM" id="Phobius"/>
    </source>
</evidence>
<reference evidence="6" key="1">
    <citation type="journal article" date="2023" name="G3 (Bethesda)">
        <title>A reference genome for the long-term kleptoplast-retaining sea slug Elysia crispata morphotype clarki.</title>
        <authorList>
            <person name="Eastman K.E."/>
            <person name="Pendleton A.L."/>
            <person name="Shaikh M.A."/>
            <person name="Suttiyut T."/>
            <person name="Ogas R."/>
            <person name="Tomko P."/>
            <person name="Gavelis G."/>
            <person name="Widhalm J.R."/>
            <person name="Wisecaver J.H."/>
        </authorList>
    </citation>
    <scope>NUCLEOTIDE SEQUENCE</scope>
    <source>
        <strain evidence="6">ECLA1</strain>
    </source>
</reference>
<dbReference type="Proteomes" id="UP001283361">
    <property type="component" value="Unassembled WGS sequence"/>
</dbReference>
<dbReference type="PANTHER" id="PTHR23507">
    <property type="entry name" value="ZGC:174356"/>
    <property type="match status" value="1"/>
</dbReference>
<feature type="transmembrane region" description="Helical" evidence="5">
    <location>
        <begin position="380"/>
        <end position="397"/>
    </location>
</feature>
<proteinExistence type="predicted"/>
<name>A0AAE1DYC7_9GAST</name>
<feature type="transmembrane region" description="Helical" evidence="5">
    <location>
        <begin position="31"/>
        <end position="53"/>
    </location>
</feature>
<evidence type="ECO:0000256" key="4">
    <source>
        <dbReference type="ARBA" id="ARBA00023136"/>
    </source>
</evidence>
<feature type="transmembrane region" description="Helical" evidence="5">
    <location>
        <begin position="102"/>
        <end position="123"/>
    </location>
</feature>
<dbReference type="InterPro" id="IPR036259">
    <property type="entry name" value="MFS_trans_sf"/>
</dbReference>
<protein>
    <submittedName>
        <fullName evidence="6">Uncharacterized protein</fullName>
    </submittedName>
</protein>
<feature type="transmembrane region" description="Helical" evidence="5">
    <location>
        <begin position="302"/>
        <end position="326"/>
    </location>
</feature>
<sequence>MSESDLKDAMLGSGARNRGQQTSMKKFVSKVYNFIDAIQTYFVETALFFFFLARHMSLPLFQEYVESEIYSQHGVPFPGFGLETERANLSDPARDEAHHESILVVLGLQIAEGLPAIVVVIILGAVSDKTGRHKILLWLPALGSCLHSLIYIFILYTKWNIDGLFLAAAFRGLSGSMTAFLAGASFYAINSVKPDQRLNRLAVQELLNGGAYAVGNIMVGFWVKDVGFLKPFWFTLICSLIAFLISFFLVMETKNSSSIRSQENSHRSRRIQRQEATNFISDTFGPMVKYLKCIGNSTLAKIWLAILVFQTYAFVHIGQINTLVLYLSQQEYLFAEDNTITGAGPWAKIGLFLAVIMAVAAVATGVCIPIFQKFTSDTNIMVLGFVSKALGTLWIAVVRNDTLLYFAILLLAFELFPFPILRAKVAKNVNPAEQGTVFAMMHCGESITYFLAPFVFSAIYASSLYFYSSFVFIVSILLLILPAALLIALWCVEVKWPGEYQQMDDTLTADQAQPVASSINQSEFQEQEAVLSPTEPISFIQLTRGNSSNV</sequence>
<dbReference type="Gene3D" id="1.20.1250.20">
    <property type="entry name" value="MFS general substrate transporter like domains"/>
    <property type="match status" value="1"/>
</dbReference>
<feature type="transmembrane region" description="Helical" evidence="5">
    <location>
        <begin position="168"/>
        <end position="189"/>
    </location>
</feature>
<comment type="subcellular location">
    <subcellularLocation>
        <location evidence="1">Membrane</location>
        <topology evidence="1">Multi-pass membrane protein</topology>
    </subcellularLocation>
</comment>
<keyword evidence="3 5" id="KW-1133">Transmembrane helix</keyword>
<keyword evidence="7" id="KW-1185">Reference proteome</keyword>
<feature type="transmembrane region" description="Helical" evidence="5">
    <location>
        <begin position="403"/>
        <end position="421"/>
    </location>
</feature>
<dbReference type="PANTHER" id="PTHR23507:SF1">
    <property type="entry name" value="FI18259P1-RELATED"/>
    <property type="match status" value="1"/>
</dbReference>
<gene>
    <name evidence="6" type="ORF">RRG08_061391</name>
</gene>